<name>A0AAD4SWB6_9MAGN</name>
<accession>A0AAD4SWB6</accession>
<sequence>MVRKFELPFLLSQLYVVIVVPHDRPHIHSISKLFVLGDSYVDTGNNKLTVQAWKFPFGETFPGFPTGRYSDGLVFTDFLASFMGLRSPMPYEQWNNLSKRRVRSGMNFAHGGAGVFNTYHKVPNITTQINTFKQYIVEGVYNKNDLEKAMALVALSGNDYQQYIIDGGTDEGFRAFVVKVLDQLELNLREIGKIGLKKVVMLNLEPLGCLPNKAVLMSYEKCDKHANNETMFHNMLLQQIVQRLNNETTDSPFQILDLYSAFLSVINKQGGEDYSGITKSRSFEFGNPLLKPCCIATSAEYLCGSVDGNGVKQYTLCENPTDNIFWDAVHPSQSGWKAIFSALGSSLTELHSHLNIHPQRPSLSGSGAISKYGHARRKISVS</sequence>
<comment type="similarity">
    <text evidence="1">Belongs to the 'GDSL' lipolytic enzyme family.</text>
</comment>
<keyword evidence="2" id="KW-0378">Hydrolase</keyword>
<dbReference type="InterPro" id="IPR001087">
    <property type="entry name" value="GDSL"/>
</dbReference>
<evidence type="ECO:0000313" key="6">
    <source>
        <dbReference type="Proteomes" id="UP001202328"/>
    </source>
</evidence>
<protein>
    <recommendedName>
        <fullName evidence="7">GDSL esterase/lipase</fullName>
    </recommendedName>
</protein>
<keyword evidence="3" id="KW-0443">Lipid metabolism</keyword>
<dbReference type="Pfam" id="PF00657">
    <property type="entry name" value="Lipase_GDSL"/>
    <property type="match status" value="1"/>
</dbReference>
<evidence type="ECO:0000313" key="5">
    <source>
        <dbReference type="EMBL" id="KAI3924836.1"/>
    </source>
</evidence>
<dbReference type="Proteomes" id="UP001202328">
    <property type="component" value="Unassembled WGS sequence"/>
</dbReference>
<comment type="caution">
    <text evidence="5">The sequence shown here is derived from an EMBL/GenBank/DDBJ whole genome shotgun (WGS) entry which is preliminary data.</text>
</comment>
<dbReference type="PANTHER" id="PTHR46020">
    <property type="entry name" value="OSJNBB0059K02.9 PROTEIN"/>
    <property type="match status" value="1"/>
</dbReference>
<gene>
    <name evidence="5" type="ORF">MKW98_031087</name>
</gene>
<dbReference type="GO" id="GO:0006629">
    <property type="term" value="P:lipid metabolic process"/>
    <property type="evidence" value="ECO:0007669"/>
    <property type="project" value="UniProtKB-KW"/>
</dbReference>
<dbReference type="PANTHER" id="PTHR46020:SF4">
    <property type="entry name" value="OS04G0650200 PROTEIN"/>
    <property type="match status" value="1"/>
</dbReference>
<feature type="compositionally biased region" description="Basic residues" evidence="4">
    <location>
        <begin position="373"/>
        <end position="382"/>
    </location>
</feature>
<dbReference type="Gene3D" id="3.40.50.1110">
    <property type="entry name" value="SGNH hydrolase"/>
    <property type="match status" value="1"/>
</dbReference>
<evidence type="ECO:0000256" key="2">
    <source>
        <dbReference type="ARBA" id="ARBA00022801"/>
    </source>
</evidence>
<evidence type="ECO:0000256" key="3">
    <source>
        <dbReference type="ARBA" id="ARBA00023098"/>
    </source>
</evidence>
<reference evidence="5" key="1">
    <citation type="submission" date="2022-04" db="EMBL/GenBank/DDBJ databases">
        <title>A functionally conserved STORR gene fusion in Papaver species that diverged 16.8 million years ago.</title>
        <authorList>
            <person name="Catania T."/>
        </authorList>
    </citation>
    <scope>NUCLEOTIDE SEQUENCE</scope>
    <source>
        <strain evidence="5">S-188037</strain>
    </source>
</reference>
<dbReference type="SUPFAM" id="SSF52266">
    <property type="entry name" value="SGNH hydrolase"/>
    <property type="match status" value="1"/>
</dbReference>
<evidence type="ECO:0000256" key="4">
    <source>
        <dbReference type="SAM" id="MobiDB-lite"/>
    </source>
</evidence>
<dbReference type="InterPro" id="IPR036514">
    <property type="entry name" value="SGNH_hydro_sf"/>
</dbReference>
<keyword evidence="6" id="KW-1185">Reference proteome</keyword>
<proteinExistence type="inferred from homology"/>
<evidence type="ECO:0000256" key="1">
    <source>
        <dbReference type="ARBA" id="ARBA00008668"/>
    </source>
</evidence>
<dbReference type="GO" id="GO:0016788">
    <property type="term" value="F:hydrolase activity, acting on ester bonds"/>
    <property type="evidence" value="ECO:0007669"/>
    <property type="project" value="InterPro"/>
</dbReference>
<dbReference type="AlphaFoldDB" id="A0AAD4SWB6"/>
<feature type="region of interest" description="Disordered" evidence="4">
    <location>
        <begin position="359"/>
        <end position="382"/>
    </location>
</feature>
<organism evidence="5 6">
    <name type="scientific">Papaver atlanticum</name>
    <dbReference type="NCBI Taxonomy" id="357466"/>
    <lineage>
        <taxon>Eukaryota</taxon>
        <taxon>Viridiplantae</taxon>
        <taxon>Streptophyta</taxon>
        <taxon>Embryophyta</taxon>
        <taxon>Tracheophyta</taxon>
        <taxon>Spermatophyta</taxon>
        <taxon>Magnoliopsida</taxon>
        <taxon>Ranunculales</taxon>
        <taxon>Papaveraceae</taxon>
        <taxon>Papaveroideae</taxon>
        <taxon>Papaver</taxon>
    </lineage>
</organism>
<dbReference type="EMBL" id="JAJJMB010008256">
    <property type="protein sequence ID" value="KAI3924836.1"/>
    <property type="molecule type" value="Genomic_DNA"/>
</dbReference>
<evidence type="ECO:0008006" key="7">
    <source>
        <dbReference type="Google" id="ProtNLM"/>
    </source>
</evidence>